<feature type="transmembrane region" description="Helical" evidence="1">
    <location>
        <begin position="137"/>
        <end position="160"/>
    </location>
</feature>
<proteinExistence type="predicted"/>
<evidence type="ECO:0008006" key="3">
    <source>
        <dbReference type="Google" id="ProtNLM"/>
    </source>
</evidence>
<gene>
    <name evidence="2" type="ORF">DTER00134_LOCUS372</name>
</gene>
<sequence>MVKSGGGVLFISAGQLLVGLCLLGIFEGYKRYYYNQYLGGEHKGKATDRQSEDLAHQNYESPLNFRSPMGFSFYLSIMNNVFAVCGLAGVINAQRELIIGFFVYNAAQMVVAFHYFVDLCTDAGVAYNGEPAKLSAYEQASAAFIFFNFLLSVAATVFAVRAIDEIKQKQRDDYNRFTVLSDTLQYEPDNA</sequence>
<dbReference type="EMBL" id="HBIP01000864">
    <property type="protein sequence ID" value="CAE0485333.1"/>
    <property type="molecule type" value="Transcribed_RNA"/>
</dbReference>
<name>A0A7S3QK22_DUNTE</name>
<accession>A0A7S3QK22</accession>
<keyword evidence="1" id="KW-1133">Transmembrane helix</keyword>
<keyword evidence="1" id="KW-0812">Transmembrane</keyword>
<organism evidence="2">
    <name type="scientific">Dunaliella tertiolecta</name>
    <name type="common">Green alga</name>
    <dbReference type="NCBI Taxonomy" id="3047"/>
    <lineage>
        <taxon>Eukaryota</taxon>
        <taxon>Viridiplantae</taxon>
        <taxon>Chlorophyta</taxon>
        <taxon>core chlorophytes</taxon>
        <taxon>Chlorophyceae</taxon>
        <taxon>CS clade</taxon>
        <taxon>Chlamydomonadales</taxon>
        <taxon>Dunaliellaceae</taxon>
        <taxon>Dunaliella</taxon>
    </lineage>
</organism>
<feature type="transmembrane region" description="Helical" evidence="1">
    <location>
        <begin position="71"/>
        <end position="90"/>
    </location>
</feature>
<keyword evidence="1" id="KW-0472">Membrane</keyword>
<evidence type="ECO:0000313" key="2">
    <source>
        <dbReference type="EMBL" id="CAE0485333.1"/>
    </source>
</evidence>
<dbReference type="AlphaFoldDB" id="A0A7S3QK22"/>
<feature type="transmembrane region" description="Helical" evidence="1">
    <location>
        <begin position="7"/>
        <end position="26"/>
    </location>
</feature>
<feature type="transmembrane region" description="Helical" evidence="1">
    <location>
        <begin position="97"/>
        <end position="117"/>
    </location>
</feature>
<protein>
    <recommendedName>
        <fullName evidence="3">MARVEL domain-containing protein</fullName>
    </recommendedName>
</protein>
<evidence type="ECO:0000256" key="1">
    <source>
        <dbReference type="SAM" id="Phobius"/>
    </source>
</evidence>
<reference evidence="2" key="1">
    <citation type="submission" date="2021-01" db="EMBL/GenBank/DDBJ databases">
        <authorList>
            <person name="Corre E."/>
            <person name="Pelletier E."/>
            <person name="Niang G."/>
            <person name="Scheremetjew M."/>
            <person name="Finn R."/>
            <person name="Kale V."/>
            <person name="Holt S."/>
            <person name="Cochrane G."/>
            <person name="Meng A."/>
            <person name="Brown T."/>
            <person name="Cohen L."/>
        </authorList>
    </citation>
    <scope>NUCLEOTIDE SEQUENCE</scope>
    <source>
        <strain evidence="2">CCMP1320</strain>
    </source>
</reference>